<evidence type="ECO:0000313" key="2">
    <source>
        <dbReference type="Proteomes" id="UP001163321"/>
    </source>
</evidence>
<name>A0ACC0WW21_9STRA</name>
<keyword evidence="2" id="KW-1185">Reference proteome</keyword>
<gene>
    <name evidence="1" type="ORF">PsorP6_000256</name>
</gene>
<dbReference type="Proteomes" id="UP001163321">
    <property type="component" value="Chromosome 1"/>
</dbReference>
<dbReference type="EMBL" id="CM047580">
    <property type="protein sequence ID" value="KAI9923079.1"/>
    <property type="molecule type" value="Genomic_DNA"/>
</dbReference>
<comment type="caution">
    <text evidence="1">The sequence shown here is derived from an EMBL/GenBank/DDBJ whole genome shotgun (WGS) entry which is preliminary data.</text>
</comment>
<organism evidence="1 2">
    <name type="scientific">Peronosclerospora sorghi</name>
    <dbReference type="NCBI Taxonomy" id="230839"/>
    <lineage>
        <taxon>Eukaryota</taxon>
        <taxon>Sar</taxon>
        <taxon>Stramenopiles</taxon>
        <taxon>Oomycota</taxon>
        <taxon>Peronosporomycetes</taxon>
        <taxon>Peronosporales</taxon>
        <taxon>Peronosporaceae</taxon>
        <taxon>Peronosclerospora</taxon>
    </lineage>
</organism>
<proteinExistence type="predicted"/>
<accession>A0ACC0WW21</accession>
<evidence type="ECO:0000313" key="1">
    <source>
        <dbReference type="EMBL" id="KAI9923079.1"/>
    </source>
</evidence>
<reference evidence="1 2" key="1">
    <citation type="journal article" date="2022" name="bioRxiv">
        <title>The genome of the oomycete Peronosclerospora sorghi, a cosmopolitan pathogen of maize and sorghum, is inflated with dispersed pseudogenes.</title>
        <authorList>
            <person name="Fletcher K."/>
            <person name="Martin F."/>
            <person name="Isakeit T."/>
            <person name="Cavanaugh K."/>
            <person name="Magill C."/>
            <person name="Michelmore R."/>
        </authorList>
    </citation>
    <scope>NUCLEOTIDE SEQUENCE [LARGE SCALE GENOMIC DNA]</scope>
    <source>
        <strain evidence="1">P6</strain>
    </source>
</reference>
<protein>
    <submittedName>
        <fullName evidence="1">Uncharacterized protein</fullName>
    </submittedName>
</protein>
<sequence>MTKVVAPTADENSDANFNDLISSLAPRWLPYEKEIVQEMYAQDGVLVLGRGLGLMRLLASFVRLYCSPRCLVLCLNTSEQAATLRRFVLALGLDRHLLPRLVDARNNVNDRQKMYKRGGVFFVTTRILVVDFLSNHLDPSIVSGLIINNAHHVTETSIEAFILRLYRERNREGFIKGFCNDSVALSLGFNHMEQVLKHLYVRNVFLYPRFHVAINSCLEKHQPEVYEIEVALSPSMKIMQEALLVALQATIKELQRSTKALDAADLTMDKALAKSFSISIRRQLDPLWHKLPVKTKQLVGDLSTLRQLLAYLPHYDAISYYSFLVNYQTMNGQQCFPSPWLFTDAADRLLTAAKERLYKIVDPKTKKPVNFLQVGALNGMTLDAAGIAELELVLEQNPKWDVLKEILDEVHNEQQRYEKQQKTRESEKLAARGARVLVMVKEERTCAQLREFLSLGAQEMMRRRFAHYLHQKEVSIKQKGGTAAFGLEQRLLLDAAVRLRADELYMQNKLGTSGSKQESVKAKKRMREGSYSSSYQHVQINSSDVSSFGLPIAELEAIAAAQEDSDCDRQAKKALFGGRLHADKKISHGPGQSGTPNLSLEFVDPLNSIVLSTYDQAKQHGYGASAFLEDVMPSCIVLYEPDMAFIREIEVFHASHIAPLDVYFMMYHESTEQQSYLSEIQREKRAFDKLIHQKAHLMMPANVYDLPLHMKLRQQIVEYSMDTRSGGRAKHRCAGVKVVVDIREFRSALPSMLHKEGLFLLPVTLEIGDYVLSSEICVERKSVSDLFGSLNSGRLFNQAESMRRFYKTPVLLIEFSQGKAFSLQDESELTPEINATNIVSKLTLLILHFPSLRILWSRSPHATVDLFKIVKKYQDEPDMDTAAALGNGLLRDDSAAQTKNREGELGSKYYNTNSIDVLKKLPGVTEHNSRKIAASVENLVELSRQSLDELTEMLGKINGKKLHTFFNSTQ</sequence>